<reference evidence="2 3" key="1">
    <citation type="submission" date="2020-08" db="EMBL/GenBank/DDBJ databases">
        <title>Genomic Encyclopedia of Type Strains, Phase III (KMG-III): the genomes of soil and plant-associated and newly described type strains.</title>
        <authorList>
            <person name="Whitman W."/>
        </authorList>
    </citation>
    <scope>NUCLEOTIDE SEQUENCE [LARGE SCALE GENOMIC DNA]</scope>
    <source>
        <strain evidence="2 3">CECT 5831</strain>
    </source>
</reference>
<keyword evidence="1" id="KW-1133">Transmembrane helix</keyword>
<protein>
    <submittedName>
        <fullName evidence="2">Uncharacterized protein</fullName>
    </submittedName>
</protein>
<dbReference type="Proteomes" id="UP000517523">
    <property type="component" value="Unassembled WGS sequence"/>
</dbReference>
<dbReference type="EMBL" id="JACHXJ010000002">
    <property type="protein sequence ID" value="MBB3127819.1"/>
    <property type="molecule type" value="Genomic_DNA"/>
</dbReference>
<keyword evidence="1" id="KW-0472">Membrane</keyword>
<evidence type="ECO:0000313" key="3">
    <source>
        <dbReference type="Proteomes" id="UP000517523"/>
    </source>
</evidence>
<dbReference type="AlphaFoldDB" id="A0A839TR70"/>
<comment type="caution">
    <text evidence="2">The sequence shown here is derived from an EMBL/GenBank/DDBJ whole genome shotgun (WGS) entry which is preliminary data.</text>
</comment>
<evidence type="ECO:0000256" key="1">
    <source>
        <dbReference type="SAM" id="Phobius"/>
    </source>
</evidence>
<organism evidence="2 3">
    <name type="scientific">Paenibacillus rhizosphaerae</name>
    <dbReference type="NCBI Taxonomy" id="297318"/>
    <lineage>
        <taxon>Bacteria</taxon>
        <taxon>Bacillati</taxon>
        <taxon>Bacillota</taxon>
        <taxon>Bacilli</taxon>
        <taxon>Bacillales</taxon>
        <taxon>Paenibacillaceae</taxon>
        <taxon>Paenibacillus</taxon>
    </lineage>
</organism>
<keyword evidence="1" id="KW-0812">Transmembrane</keyword>
<dbReference type="RefSeq" id="WP_183582077.1">
    <property type="nucleotide sequence ID" value="NZ_JACHXJ010000002.1"/>
</dbReference>
<sequence>MIKSGSIWQSVTFGLLFAVLALGLLPFVVIYSLTELYGMSEAYEWLGIAPLHIFSRHKKSSDEELGRHGAEP</sequence>
<gene>
    <name evidence="2" type="ORF">FHS19_002473</name>
</gene>
<accession>A0A839TR70</accession>
<proteinExistence type="predicted"/>
<name>A0A839TR70_9BACL</name>
<feature type="transmembrane region" description="Helical" evidence="1">
    <location>
        <begin position="12"/>
        <end position="33"/>
    </location>
</feature>
<evidence type="ECO:0000313" key="2">
    <source>
        <dbReference type="EMBL" id="MBB3127819.1"/>
    </source>
</evidence>